<keyword evidence="8 11" id="KW-1133">Transmembrane helix</keyword>
<dbReference type="AlphaFoldDB" id="G8PBI8"/>
<dbReference type="PANTHER" id="PTHR45436:SF5">
    <property type="entry name" value="SENSOR HISTIDINE KINASE TRCS"/>
    <property type="match status" value="1"/>
</dbReference>
<dbReference type="EMBL" id="CP003137">
    <property type="protein sequence ID" value="AEV94737.1"/>
    <property type="molecule type" value="Genomic_DNA"/>
</dbReference>
<evidence type="ECO:0000256" key="11">
    <source>
        <dbReference type="SAM" id="Phobius"/>
    </source>
</evidence>
<dbReference type="EC" id="2.7.13.3" evidence="3"/>
<dbReference type="HOGENOM" id="CLU_000445_89_6_9"/>
<organism evidence="14 15">
    <name type="scientific">Pediococcus claussenii (strain ATCC BAA-344 / DSM 14800 / JCM 18046 / KCTC 3811 / LMG 21948 / P06)</name>
    <dbReference type="NCBI Taxonomy" id="701521"/>
    <lineage>
        <taxon>Bacteria</taxon>
        <taxon>Bacillati</taxon>
        <taxon>Bacillota</taxon>
        <taxon>Bacilli</taxon>
        <taxon>Lactobacillales</taxon>
        <taxon>Lactobacillaceae</taxon>
        <taxon>Pediococcus</taxon>
    </lineage>
</organism>
<dbReference type="KEGG" id="pce:PECL_434"/>
<dbReference type="Pfam" id="PF02518">
    <property type="entry name" value="HATPase_c"/>
    <property type="match status" value="1"/>
</dbReference>
<dbReference type="PROSITE" id="PS50885">
    <property type="entry name" value="HAMP"/>
    <property type="match status" value="1"/>
</dbReference>
<keyword evidence="5" id="KW-0808">Transferase</keyword>
<dbReference type="InterPro" id="IPR004358">
    <property type="entry name" value="Sig_transdc_His_kin-like_C"/>
</dbReference>
<evidence type="ECO:0000259" key="12">
    <source>
        <dbReference type="PROSITE" id="PS50109"/>
    </source>
</evidence>
<dbReference type="Pfam" id="PF00512">
    <property type="entry name" value="HisKA"/>
    <property type="match status" value="1"/>
</dbReference>
<comment type="subcellular location">
    <subcellularLocation>
        <location evidence="2">Membrane</location>
    </subcellularLocation>
</comment>
<dbReference type="CDD" id="cd00082">
    <property type="entry name" value="HisKA"/>
    <property type="match status" value="1"/>
</dbReference>
<evidence type="ECO:0000256" key="6">
    <source>
        <dbReference type="ARBA" id="ARBA00022692"/>
    </source>
</evidence>
<keyword evidence="6 11" id="KW-0812">Transmembrane</keyword>
<evidence type="ECO:0000256" key="5">
    <source>
        <dbReference type="ARBA" id="ARBA00022679"/>
    </source>
</evidence>
<dbReference type="SMART" id="SM00388">
    <property type="entry name" value="HisKA"/>
    <property type="match status" value="1"/>
</dbReference>
<evidence type="ECO:0000256" key="1">
    <source>
        <dbReference type="ARBA" id="ARBA00000085"/>
    </source>
</evidence>
<evidence type="ECO:0000256" key="2">
    <source>
        <dbReference type="ARBA" id="ARBA00004370"/>
    </source>
</evidence>
<evidence type="ECO:0000256" key="10">
    <source>
        <dbReference type="ARBA" id="ARBA00023136"/>
    </source>
</evidence>
<dbReference type="SUPFAM" id="SSF55874">
    <property type="entry name" value="ATPase domain of HSP90 chaperone/DNA topoisomerase II/histidine kinase"/>
    <property type="match status" value="1"/>
</dbReference>
<comment type="catalytic activity">
    <reaction evidence="1">
        <text>ATP + protein L-histidine = ADP + protein N-phospho-L-histidine.</text>
        <dbReference type="EC" id="2.7.13.3"/>
    </reaction>
</comment>
<dbReference type="Gene3D" id="1.10.287.130">
    <property type="match status" value="1"/>
</dbReference>
<dbReference type="SMART" id="SM00387">
    <property type="entry name" value="HATPase_c"/>
    <property type="match status" value="1"/>
</dbReference>
<sequence>MIVLVVVITLLSGVLTVVAIGHELLETSNINSNRIINSLKKTVIDGDNDWQNWRKNSTLDTSSTYVHVYNFRKDAHTKNYFSPNTYKLLASKPKKIPLVKGVIYSKKFGLLYYSSGHAKGIDYELWVDLESQLNLLERIILVTFIVLILILLISPMYIRIIVKRLMAPLIGLTDKIQDISQDQSEHAVRLEVPGKPTEVTNLTKSFNELLEQLDLKSQKEKTFMLNAAHELRTPIATIRSHAQLIRRRGEGHPEIISKSINYIDEETYQMQFLVDQLLLYARAENQAIQIKKYNLSKSVEEFVSKFNKEISQTIFLELDNHVFVSADEGNVNQILKNLLSNASKYSADNSNILVTIKKEGSHVVLEVQDHGSGIEKKDQDHIFERFYRGGKVRGNIPGTGLGLAISEKLAELNRITLNVKQSGTNGTTFVIIFNEIS</sequence>
<keyword evidence="9" id="KW-0902">Two-component regulatory system</keyword>
<dbReference type="InterPro" id="IPR036097">
    <property type="entry name" value="HisK_dim/P_sf"/>
</dbReference>
<dbReference type="InterPro" id="IPR005467">
    <property type="entry name" value="His_kinase_dom"/>
</dbReference>
<feature type="domain" description="HAMP" evidence="13">
    <location>
        <begin position="163"/>
        <end position="218"/>
    </location>
</feature>
<evidence type="ECO:0000256" key="3">
    <source>
        <dbReference type="ARBA" id="ARBA00012438"/>
    </source>
</evidence>
<dbReference type="FunFam" id="1.10.287.130:FF:000001">
    <property type="entry name" value="Two-component sensor histidine kinase"/>
    <property type="match status" value="1"/>
</dbReference>
<evidence type="ECO:0000256" key="7">
    <source>
        <dbReference type="ARBA" id="ARBA00022777"/>
    </source>
</evidence>
<evidence type="ECO:0000259" key="13">
    <source>
        <dbReference type="PROSITE" id="PS50885"/>
    </source>
</evidence>
<dbReference type="eggNOG" id="COG2205">
    <property type="taxonomic scope" value="Bacteria"/>
</dbReference>
<dbReference type="Gene3D" id="3.30.565.10">
    <property type="entry name" value="Histidine kinase-like ATPase, C-terminal domain"/>
    <property type="match status" value="1"/>
</dbReference>
<dbReference type="PROSITE" id="PS50109">
    <property type="entry name" value="HIS_KIN"/>
    <property type="match status" value="1"/>
</dbReference>
<dbReference type="PANTHER" id="PTHR45436">
    <property type="entry name" value="SENSOR HISTIDINE KINASE YKOH"/>
    <property type="match status" value="1"/>
</dbReference>
<keyword evidence="15" id="KW-1185">Reference proteome</keyword>
<dbReference type="STRING" id="701521.PECL_434"/>
<dbReference type="PRINTS" id="PR00344">
    <property type="entry name" value="BCTRLSENSOR"/>
</dbReference>
<dbReference type="CDD" id="cd00075">
    <property type="entry name" value="HATPase"/>
    <property type="match status" value="1"/>
</dbReference>
<dbReference type="GO" id="GO:0005886">
    <property type="term" value="C:plasma membrane"/>
    <property type="evidence" value="ECO:0007669"/>
    <property type="project" value="TreeGrafter"/>
</dbReference>
<dbReference type="Proteomes" id="UP000005444">
    <property type="component" value="Chromosome"/>
</dbReference>
<evidence type="ECO:0000256" key="8">
    <source>
        <dbReference type="ARBA" id="ARBA00022989"/>
    </source>
</evidence>
<dbReference type="InterPro" id="IPR003661">
    <property type="entry name" value="HisK_dim/P_dom"/>
</dbReference>
<accession>G8PBI8</accession>
<dbReference type="PATRIC" id="fig|701521.8.peg.409"/>
<gene>
    <name evidence="14" type="ordered locus">PECL_434</name>
</gene>
<dbReference type="Gene3D" id="6.10.340.10">
    <property type="match status" value="1"/>
</dbReference>
<reference evidence="14 15" key="1">
    <citation type="journal article" date="2012" name="J. Bacteriol.">
        <title>Complete Genome Sequence of the Beer Spoilage Organism Pediococcus claussenii ATCC BAA-344T.</title>
        <authorList>
            <person name="Pittet V."/>
            <person name="Abegunde T."/>
            <person name="Marfleet T."/>
            <person name="Haakensen M."/>
            <person name="Morrow K."/>
            <person name="Jayaprakash T."/>
            <person name="Schroeder K."/>
            <person name="Trost B."/>
            <person name="Byrns S."/>
            <person name="Bergsveinson J."/>
            <person name="Kusalik A."/>
            <person name="Ziola B."/>
        </authorList>
    </citation>
    <scope>NUCLEOTIDE SEQUENCE [LARGE SCALE GENOMIC DNA]</scope>
    <source>
        <strain evidence="14 15">ATCC BAA-344</strain>
    </source>
</reference>
<evidence type="ECO:0000313" key="15">
    <source>
        <dbReference type="Proteomes" id="UP000005444"/>
    </source>
</evidence>
<dbReference type="InterPro" id="IPR003660">
    <property type="entry name" value="HAMP_dom"/>
</dbReference>
<dbReference type="SUPFAM" id="SSF47384">
    <property type="entry name" value="Homodimeric domain of signal transducing histidine kinase"/>
    <property type="match status" value="1"/>
</dbReference>
<keyword evidence="10 11" id="KW-0472">Membrane</keyword>
<dbReference type="InterPro" id="IPR036890">
    <property type="entry name" value="HATPase_C_sf"/>
</dbReference>
<dbReference type="GO" id="GO:0000155">
    <property type="term" value="F:phosphorelay sensor kinase activity"/>
    <property type="evidence" value="ECO:0007669"/>
    <property type="project" value="InterPro"/>
</dbReference>
<keyword evidence="4" id="KW-0597">Phosphoprotein</keyword>
<proteinExistence type="predicted"/>
<protein>
    <recommendedName>
        <fullName evidence="3">histidine kinase</fullName>
        <ecNumber evidence="3">2.7.13.3</ecNumber>
    </recommendedName>
</protein>
<evidence type="ECO:0000256" key="4">
    <source>
        <dbReference type="ARBA" id="ARBA00022553"/>
    </source>
</evidence>
<dbReference type="InterPro" id="IPR003594">
    <property type="entry name" value="HATPase_dom"/>
</dbReference>
<feature type="domain" description="Histidine kinase" evidence="12">
    <location>
        <begin position="226"/>
        <end position="437"/>
    </location>
</feature>
<evidence type="ECO:0000256" key="9">
    <source>
        <dbReference type="ARBA" id="ARBA00023012"/>
    </source>
</evidence>
<feature type="transmembrane region" description="Helical" evidence="11">
    <location>
        <begin position="139"/>
        <end position="158"/>
    </location>
</feature>
<dbReference type="InterPro" id="IPR050428">
    <property type="entry name" value="TCS_sensor_his_kinase"/>
</dbReference>
<evidence type="ECO:0000313" key="14">
    <source>
        <dbReference type="EMBL" id="AEV94737.1"/>
    </source>
</evidence>
<keyword evidence="7 14" id="KW-0418">Kinase</keyword>
<name>G8PBI8_PEDCP</name>